<dbReference type="Proteomes" id="UP000320672">
    <property type="component" value="Chromosome"/>
</dbReference>
<evidence type="ECO:0000313" key="9">
    <source>
        <dbReference type="EMBL" id="QDS92392.1"/>
    </source>
</evidence>
<keyword evidence="7" id="KW-0456">Lyase</keyword>
<dbReference type="InterPro" id="IPR036590">
    <property type="entry name" value="SRAP-like"/>
</dbReference>
<evidence type="ECO:0000256" key="7">
    <source>
        <dbReference type="ARBA" id="ARBA00023239"/>
    </source>
</evidence>
<dbReference type="GO" id="GO:0016829">
    <property type="term" value="F:lyase activity"/>
    <property type="evidence" value="ECO:0007669"/>
    <property type="project" value="UniProtKB-KW"/>
</dbReference>
<reference evidence="9 10" key="1">
    <citation type="submission" date="2019-02" db="EMBL/GenBank/DDBJ databases">
        <title>Deep-cultivation of Planctomycetes and their phenomic and genomic characterization uncovers novel biology.</title>
        <authorList>
            <person name="Wiegand S."/>
            <person name="Jogler M."/>
            <person name="Boedeker C."/>
            <person name="Pinto D."/>
            <person name="Vollmers J."/>
            <person name="Rivas-Marin E."/>
            <person name="Kohn T."/>
            <person name="Peeters S.H."/>
            <person name="Heuer A."/>
            <person name="Rast P."/>
            <person name="Oberbeckmann S."/>
            <person name="Bunk B."/>
            <person name="Jeske O."/>
            <person name="Meyerdierks A."/>
            <person name="Storesund J.E."/>
            <person name="Kallscheuer N."/>
            <person name="Luecker S."/>
            <person name="Lage O.M."/>
            <person name="Pohl T."/>
            <person name="Merkel B.J."/>
            <person name="Hornburger P."/>
            <person name="Mueller R.-W."/>
            <person name="Bruemmer F."/>
            <person name="Labrenz M."/>
            <person name="Spormann A.M."/>
            <person name="Op den Camp H."/>
            <person name="Overmann J."/>
            <person name="Amann R."/>
            <person name="Jetten M.S.M."/>
            <person name="Mascher T."/>
            <person name="Medema M.H."/>
            <person name="Devos D.P."/>
            <person name="Kaster A.-K."/>
            <person name="Ovreas L."/>
            <person name="Rohde M."/>
            <person name="Galperin M.Y."/>
            <person name="Jogler C."/>
        </authorList>
    </citation>
    <scope>NUCLEOTIDE SEQUENCE [LARGE SCALE GENOMIC DNA]</scope>
    <source>
        <strain evidence="9 10">FF011L</strain>
    </source>
</reference>
<evidence type="ECO:0000256" key="5">
    <source>
        <dbReference type="ARBA" id="ARBA00023124"/>
    </source>
</evidence>
<evidence type="ECO:0000313" key="10">
    <source>
        <dbReference type="Proteomes" id="UP000320672"/>
    </source>
</evidence>
<protein>
    <recommendedName>
        <fullName evidence="8">Abasic site processing protein</fullName>
        <ecNumber evidence="8">3.4.-.-</ecNumber>
    </recommendedName>
</protein>
<dbReference type="KEGG" id="rml:FF011L_11350"/>
<keyword evidence="10" id="KW-1185">Reference proteome</keyword>
<keyword evidence="4 8" id="KW-0378">Hydrolase</keyword>
<proteinExistence type="inferred from homology"/>
<evidence type="ECO:0000256" key="6">
    <source>
        <dbReference type="ARBA" id="ARBA00023125"/>
    </source>
</evidence>
<dbReference type="Pfam" id="PF02586">
    <property type="entry name" value="SRAP"/>
    <property type="match status" value="1"/>
</dbReference>
<keyword evidence="6" id="KW-0238">DNA-binding</keyword>
<evidence type="ECO:0000256" key="1">
    <source>
        <dbReference type="ARBA" id="ARBA00008136"/>
    </source>
</evidence>
<evidence type="ECO:0000256" key="8">
    <source>
        <dbReference type="RuleBase" id="RU364100"/>
    </source>
</evidence>
<name>A0A517MBY9_9BACT</name>
<dbReference type="GO" id="GO:0006508">
    <property type="term" value="P:proteolysis"/>
    <property type="evidence" value="ECO:0007669"/>
    <property type="project" value="UniProtKB-KW"/>
</dbReference>
<dbReference type="SUPFAM" id="SSF143081">
    <property type="entry name" value="BB1717-like"/>
    <property type="match status" value="1"/>
</dbReference>
<dbReference type="GO" id="GO:0106300">
    <property type="term" value="P:protein-DNA covalent cross-linking repair"/>
    <property type="evidence" value="ECO:0007669"/>
    <property type="project" value="InterPro"/>
</dbReference>
<dbReference type="EMBL" id="CP036262">
    <property type="protein sequence ID" value="QDS92392.1"/>
    <property type="molecule type" value="Genomic_DNA"/>
</dbReference>
<dbReference type="GO" id="GO:0008233">
    <property type="term" value="F:peptidase activity"/>
    <property type="evidence" value="ECO:0007669"/>
    <property type="project" value="UniProtKB-KW"/>
</dbReference>
<dbReference type="EC" id="3.4.-.-" evidence="8"/>
<dbReference type="Gene3D" id="3.90.1680.10">
    <property type="entry name" value="SOS response associated peptidase-like"/>
    <property type="match status" value="1"/>
</dbReference>
<evidence type="ECO:0000256" key="2">
    <source>
        <dbReference type="ARBA" id="ARBA00022670"/>
    </source>
</evidence>
<dbReference type="AlphaFoldDB" id="A0A517MBY9"/>
<organism evidence="9 10">
    <name type="scientific">Roseimaritima multifibrata</name>
    <dbReference type="NCBI Taxonomy" id="1930274"/>
    <lineage>
        <taxon>Bacteria</taxon>
        <taxon>Pseudomonadati</taxon>
        <taxon>Planctomycetota</taxon>
        <taxon>Planctomycetia</taxon>
        <taxon>Pirellulales</taxon>
        <taxon>Pirellulaceae</taxon>
        <taxon>Roseimaritima</taxon>
    </lineage>
</organism>
<accession>A0A517MBY9</accession>
<dbReference type="PANTHER" id="PTHR13604:SF0">
    <property type="entry name" value="ABASIC SITE PROCESSING PROTEIN HMCES"/>
    <property type="match status" value="1"/>
</dbReference>
<comment type="similarity">
    <text evidence="1 8">Belongs to the SOS response-associated peptidase family.</text>
</comment>
<keyword evidence="5" id="KW-0190">Covalent protein-DNA linkage</keyword>
<gene>
    <name evidence="9" type="primary">yedK</name>
    <name evidence="9" type="ORF">FF011L_11350</name>
</gene>
<dbReference type="GO" id="GO:0003697">
    <property type="term" value="F:single-stranded DNA binding"/>
    <property type="evidence" value="ECO:0007669"/>
    <property type="project" value="InterPro"/>
</dbReference>
<keyword evidence="2 8" id="KW-0645">Protease</keyword>
<keyword evidence="3" id="KW-0227">DNA damage</keyword>
<evidence type="ECO:0000256" key="4">
    <source>
        <dbReference type="ARBA" id="ARBA00022801"/>
    </source>
</evidence>
<dbReference type="PANTHER" id="PTHR13604">
    <property type="entry name" value="DC12-RELATED"/>
    <property type="match status" value="1"/>
</dbReference>
<dbReference type="InterPro" id="IPR003738">
    <property type="entry name" value="SRAP"/>
</dbReference>
<evidence type="ECO:0000256" key="3">
    <source>
        <dbReference type="ARBA" id="ARBA00022763"/>
    </source>
</evidence>
<sequence length="206" mass="23080">MRYNIAPTTDVIGILASAEGKRQWRPLRWGLVPPWADSLAIGNRMINARSETVAEKRSFRQPFASQRCIIPASGYYEWQTDRDQKQPFHIHPRDDVPFAMAGLWEQNSLAAADGQTVWSCTLLTVAANDVTAPIHDRMPVVLDADSIPAWLDRSTSTSRLQSLCQPAANDFFVTTPVGRQVNRPTFDHPSCLEPVKILPPTQPDLF</sequence>